<dbReference type="Pfam" id="PF01636">
    <property type="entry name" value="APH"/>
    <property type="match status" value="1"/>
</dbReference>
<gene>
    <name evidence="2" type="ORF">CONLIGDRAFT_694359</name>
</gene>
<protein>
    <recommendedName>
        <fullName evidence="1">Aminoglycoside phosphotransferase domain-containing protein</fullName>
    </recommendedName>
</protein>
<evidence type="ECO:0000313" key="2">
    <source>
        <dbReference type="EMBL" id="OIW22986.1"/>
    </source>
</evidence>
<accession>A0A1J7J666</accession>
<evidence type="ECO:0000313" key="3">
    <source>
        <dbReference type="Proteomes" id="UP000182658"/>
    </source>
</evidence>
<name>A0A1J7J666_9PEZI</name>
<dbReference type="Gene3D" id="3.30.200.20">
    <property type="entry name" value="Phosphorylase Kinase, domain 1"/>
    <property type="match status" value="1"/>
</dbReference>
<feature type="domain" description="Aminoglycoside phosphotransferase" evidence="1">
    <location>
        <begin position="61"/>
        <end position="315"/>
    </location>
</feature>
<evidence type="ECO:0000259" key="1">
    <source>
        <dbReference type="Pfam" id="PF01636"/>
    </source>
</evidence>
<dbReference type="PANTHER" id="PTHR21310:SF37">
    <property type="entry name" value="AMINOGLYCOSIDE PHOSPHOTRANSFERASE DOMAIN-CONTAINING PROTEIN"/>
    <property type="match status" value="1"/>
</dbReference>
<dbReference type="InterPro" id="IPR051678">
    <property type="entry name" value="AGP_Transferase"/>
</dbReference>
<dbReference type="AlphaFoldDB" id="A0A1J7J666"/>
<dbReference type="EMBL" id="KV875109">
    <property type="protein sequence ID" value="OIW22986.1"/>
    <property type="molecule type" value="Genomic_DNA"/>
</dbReference>
<dbReference type="PANTHER" id="PTHR21310">
    <property type="entry name" value="AMINOGLYCOSIDE PHOSPHOTRANSFERASE-RELATED-RELATED"/>
    <property type="match status" value="1"/>
</dbReference>
<dbReference type="InterPro" id="IPR011009">
    <property type="entry name" value="Kinase-like_dom_sf"/>
</dbReference>
<dbReference type="Gene3D" id="3.90.1200.10">
    <property type="match status" value="1"/>
</dbReference>
<organism evidence="2 3">
    <name type="scientific">Coniochaeta ligniaria NRRL 30616</name>
    <dbReference type="NCBI Taxonomy" id="1408157"/>
    <lineage>
        <taxon>Eukaryota</taxon>
        <taxon>Fungi</taxon>
        <taxon>Dikarya</taxon>
        <taxon>Ascomycota</taxon>
        <taxon>Pezizomycotina</taxon>
        <taxon>Sordariomycetes</taxon>
        <taxon>Sordariomycetidae</taxon>
        <taxon>Coniochaetales</taxon>
        <taxon>Coniochaetaceae</taxon>
        <taxon>Coniochaeta</taxon>
    </lineage>
</organism>
<reference evidence="2 3" key="1">
    <citation type="submission" date="2016-10" db="EMBL/GenBank/DDBJ databases">
        <title>Draft genome sequence of Coniochaeta ligniaria NRRL30616, a lignocellulolytic fungus for bioabatement of inhibitors in plant biomass hydrolysates.</title>
        <authorList>
            <consortium name="DOE Joint Genome Institute"/>
            <person name="Jimenez D.J."/>
            <person name="Hector R.E."/>
            <person name="Riley R."/>
            <person name="Sun H."/>
            <person name="Grigoriev I.V."/>
            <person name="Van Elsas J.D."/>
            <person name="Nichols N.N."/>
        </authorList>
    </citation>
    <scope>NUCLEOTIDE SEQUENCE [LARGE SCALE GENOMIC DNA]</scope>
    <source>
        <strain evidence="2 3">NRRL 30616</strain>
    </source>
</reference>
<dbReference type="Proteomes" id="UP000182658">
    <property type="component" value="Unassembled WGS sequence"/>
</dbReference>
<proteinExistence type="predicted"/>
<dbReference type="InterPro" id="IPR002575">
    <property type="entry name" value="Aminoglycoside_PTrfase"/>
</dbReference>
<dbReference type="OrthoDB" id="5412996at2759"/>
<sequence length="493" mass="56655">MDWDDRFKLDNNAAFLSWIRKYDDARQNRLTDWVSSLHPSRLGCKLATHKLDDSRGAFNMNCKIEFDSGEKWMVRFPMVGKSINADEKVEIEVATMKLVQHRTTIPIPEIKAWGLAADNPLGIGPFLIMDFVEGVSVADIIQTPDARIMREDVSEKTLEAILRQTVNFMLQLSKLSFPSIGSLSSDSTPGEGGFDASIRSRPLTQKAHEYLLEGGVDVLGHRRETFSSTTEYFNHVVDRDLRHLLEQPNSVDDAQDAREKFIYFNVMKTLVARHVLPAHDKGPFKLMCDDFQPTNMIVNNVEDLQIVGVIDWEWSYTAPIQLVNSTPTWLLIQSPNAWASVDQRLDRFKKHLELFTRILEEEETSVLGDDTPEDQRPSQLLKACQNHGRQWFHFLILRGFNGPTCVPFTMLRKETEDWDELAATVRQKDIDAFVRKKMADLEAYDIQLAAMQAQYNAALGGDLEDLDRFLRRNCKLLSLDSRRHEWQSWSCFK</sequence>
<dbReference type="SUPFAM" id="SSF56112">
    <property type="entry name" value="Protein kinase-like (PK-like)"/>
    <property type="match status" value="1"/>
</dbReference>
<keyword evidence="3" id="KW-1185">Reference proteome</keyword>
<dbReference type="InParanoid" id="A0A1J7J666"/>